<evidence type="ECO:0000256" key="7">
    <source>
        <dbReference type="ARBA" id="ARBA00023136"/>
    </source>
</evidence>
<dbReference type="CTD" id="34603"/>
<keyword evidence="2" id="KW-1003">Cell membrane</keyword>
<evidence type="ECO:0000256" key="6">
    <source>
        <dbReference type="ARBA" id="ARBA00022989"/>
    </source>
</evidence>
<evidence type="ECO:0000256" key="4">
    <source>
        <dbReference type="ARBA" id="ARBA00022692"/>
    </source>
</evidence>
<protein>
    <recommendedName>
        <fullName evidence="10">Odorant receptor</fullName>
    </recommendedName>
</protein>
<feature type="transmembrane region" description="Helical" evidence="10">
    <location>
        <begin position="128"/>
        <end position="150"/>
    </location>
</feature>
<dbReference type="GeneID" id="111603775"/>
<comment type="similarity">
    <text evidence="10">Belongs to the insect chemoreceptor superfamily. Heteromeric odorant receptor channel (TC 1.A.69) family.</text>
</comment>
<keyword evidence="11" id="KW-1185">Reference proteome</keyword>
<dbReference type="PANTHER" id="PTHR21137">
    <property type="entry name" value="ODORANT RECEPTOR"/>
    <property type="match status" value="1"/>
</dbReference>
<feature type="transmembrane region" description="Helical" evidence="10">
    <location>
        <begin position="31"/>
        <end position="52"/>
    </location>
</feature>
<dbReference type="PANTHER" id="PTHR21137:SF35">
    <property type="entry name" value="ODORANT RECEPTOR 19A-RELATED"/>
    <property type="match status" value="1"/>
</dbReference>
<keyword evidence="5 10" id="KW-0552">Olfaction</keyword>
<feature type="transmembrane region" description="Helical" evidence="10">
    <location>
        <begin position="258"/>
        <end position="278"/>
    </location>
</feature>
<sequence>MVIDSTRAYRPLWRCFRLLAPTFFGARSRAVYVYMVLMHLLITVLFPIHLLLGLLLPTTTPVQLFQNLTMSIVCLSCSLKHVMQIWQLPHMLEIETALRQLDDCVQSEEEHHYYQNTLQRRVSRFTRCIYATYTFVYVLNVPIAILTLLAEPRELLYEAWLPFDWRRGGLHYYLAFGYQYLSMVAECCQGLTNDIYTPLTLCNVSAHIHLFGIRMSRLGYSKTPEGQTNQQLRLYFEDFKLLMRVYQLTREVISPIQLIQIVFCGVSMCIIVSYMIFYVRDATSFFYHIVLLAVVCLQLFPSCYFASVVAEETDQLPYAVFSGNWYEQSRGYRRNVVIFTQLTLRLANRPMMAGGLITLNLNTFFATLKMAYSLFAVIARVKIN</sequence>
<proteinExistence type="inferred from homology"/>
<evidence type="ECO:0000256" key="1">
    <source>
        <dbReference type="ARBA" id="ARBA00004651"/>
    </source>
</evidence>
<keyword evidence="4 10" id="KW-0812">Transmembrane</keyword>
<keyword evidence="6 10" id="KW-1133">Transmembrane helix</keyword>
<organism evidence="11 12">
    <name type="scientific">Drosophila hydei</name>
    <name type="common">Fruit fly</name>
    <dbReference type="NCBI Taxonomy" id="7224"/>
    <lineage>
        <taxon>Eukaryota</taxon>
        <taxon>Metazoa</taxon>
        <taxon>Ecdysozoa</taxon>
        <taxon>Arthropoda</taxon>
        <taxon>Hexapoda</taxon>
        <taxon>Insecta</taxon>
        <taxon>Pterygota</taxon>
        <taxon>Neoptera</taxon>
        <taxon>Endopterygota</taxon>
        <taxon>Diptera</taxon>
        <taxon>Brachycera</taxon>
        <taxon>Muscomorpha</taxon>
        <taxon>Ephydroidea</taxon>
        <taxon>Drosophilidae</taxon>
        <taxon>Drosophila</taxon>
    </lineage>
</organism>
<dbReference type="Proteomes" id="UP000504633">
    <property type="component" value="Unplaced"/>
</dbReference>
<dbReference type="KEGG" id="dhe:111603775"/>
<dbReference type="AlphaFoldDB" id="A0A6J1M7S6"/>
<reference evidence="12" key="1">
    <citation type="submission" date="2025-08" db="UniProtKB">
        <authorList>
            <consortium name="RefSeq"/>
        </authorList>
    </citation>
    <scope>IDENTIFICATION</scope>
    <source>
        <strain evidence="12">15085-1641.00</strain>
        <tissue evidence="12">Whole body</tissue>
    </source>
</reference>
<evidence type="ECO:0000256" key="9">
    <source>
        <dbReference type="ARBA" id="ARBA00023224"/>
    </source>
</evidence>
<evidence type="ECO:0000256" key="3">
    <source>
        <dbReference type="ARBA" id="ARBA00022606"/>
    </source>
</evidence>
<dbReference type="GO" id="GO:0005886">
    <property type="term" value="C:plasma membrane"/>
    <property type="evidence" value="ECO:0007669"/>
    <property type="project" value="UniProtKB-SubCell"/>
</dbReference>
<accession>A0A6J1M7S6</accession>
<comment type="subcellular location">
    <subcellularLocation>
        <location evidence="1 10">Cell membrane</location>
        <topology evidence="1 10">Multi-pass membrane protein</topology>
    </subcellularLocation>
</comment>
<dbReference type="InterPro" id="IPR004117">
    <property type="entry name" value="7tm6_olfct_rcpt"/>
</dbReference>
<feature type="transmembrane region" description="Helical" evidence="10">
    <location>
        <begin position="64"/>
        <end position="83"/>
    </location>
</feature>
<dbReference type="GO" id="GO:0007165">
    <property type="term" value="P:signal transduction"/>
    <property type="evidence" value="ECO:0007669"/>
    <property type="project" value="UniProtKB-KW"/>
</dbReference>
<dbReference type="RefSeq" id="XP_023177278.2">
    <property type="nucleotide sequence ID" value="XM_023321510.2"/>
</dbReference>
<dbReference type="OrthoDB" id="5846619at2759"/>
<dbReference type="Pfam" id="PF02949">
    <property type="entry name" value="7tm_6"/>
    <property type="match status" value="1"/>
</dbReference>
<name>A0A6J1M7S6_DROHY</name>
<gene>
    <name evidence="12" type="primary">LOC111603775</name>
</gene>
<evidence type="ECO:0000256" key="2">
    <source>
        <dbReference type="ARBA" id="ARBA00022475"/>
    </source>
</evidence>
<keyword evidence="3 10" id="KW-0716">Sensory transduction</keyword>
<evidence type="ECO:0000313" key="11">
    <source>
        <dbReference type="Proteomes" id="UP000504633"/>
    </source>
</evidence>
<keyword evidence="7 10" id="KW-0472">Membrane</keyword>
<keyword evidence="8 10" id="KW-0675">Receptor</keyword>
<dbReference type="OMA" id="AIFSSRW"/>
<evidence type="ECO:0000313" key="12">
    <source>
        <dbReference type="RefSeq" id="XP_023177278.2"/>
    </source>
</evidence>
<evidence type="ECO:0000256" key="5">
    <source>
        <dbReference type="ARBA" id="ARBA00022725"/>
    </source>
</evidence>
<evidence type="ECO:0000256" key="8">
    <source>
        <dbReference type="ARBA" id="ARBA00023170"/>
    </source>
</evidence>
<keyword evidence="9 10" id="KW-0807">Transducer</keyword>
<dbReference type="GO" id="GO:0005549">
    <property type="term" value="F:odorant binding"/>
    <property type="evidence" value="ECO:0007669"/>
    <property type="project" value="InterPro"/>
</dbReference>
<dbReference type="GO" id="GO:0004984">
    <property type="term" value="F:olfactory receptor activity"/>
    <property type="evidence" value="ECO:0007669"/>
    <property type="project" value="InterPro"/>
</dbReference>
<feature type="transmembrane region" description="Helical" evidence="10">
    <location>
        <begin position="285"/>
        <end position="307"/>
    </location>
</feature>
<evidence type="ECO:0000256" key="10">
    <source>
        <dbReference type="RuleBase" id="RU351113"/>
    </source>
</evidence>
<feature type="transmembrane region" description="Helical" evidence="10">
    <location>
        <begin position="352"/>
        <end position="379"/>
    </location>
</feature>
<comment type="caution">
    <text evidence="10">Lacks conserved residue(s) required for the propagation of feature annotation.</text>
</comment>